<keyword evidence="4" id="KW-0720">Serine protease</keyword>
<dbReference type="GO" id="GO:0008236">
    <property type="term" value="F:serine-type peptidase activity"/>
    <property type="evidence" value="ECO:0007669"/>
    <property type="project" value="UniProtKB-KW"/>
</dbReference>
<protein>
    <submittedName>
        <fullName evidence="6">S49 family peptidase</fullName>
    </submittedName>
</protein>
<feature type="domain" description="Peptidase S49" evidence="5">
    <location>
        <begin position="88"/>
        <end position="230"/>
    </location>
</feature>
<dbReference type="EMBL" id="JAAQPH010000012">
    <property type="protein sequence ID" value="NIA70218.1"/>
    <property type="molecule type" value="Genomic_DNA"/>
</dbReference>
<dbReference type="AlphaFoldDB" id="A0A967EZA4"/>
<organism evidence="6 7">
    <name type="scientific">Pelagibius litoralis</name>
    <dbReference type="NCBI Taxonomy" id="374515"/>
    <lineage>
        <taxon>Bacteria</taxon>
        <taxon>Pseudomonadati</taxon>
        <taxon>Pseudomonadota</taxon>
        <taxon>Alphaproteobacteria</taxon>
        <taxon>Rhodospirillales</taxon>
        <taxon>Rhodovibrionaceae</taxon>
        <taxon>Pelagibius</taxon>
    </lineage>
</organism>
<keyword evidence="3" id="KW-0378">Hydrolase</keyword>
<accession>A0A967EZA4</accession>
<comment type="caution">
    <text evidence="6">The sequence shown here is derived from an EMBL/GenBank/DDBJ whole genome shotgun (WGS) entry which is preliminary data.</text>
</comment>
<dbReference type="GO" id="GO:0006508">
    <property type="term" value="P:proteolysis"/>
    <property type="evidence" value="ECO:0007669"/>
    <property type="project" value="UniProtKB-KW"/>
</dbReference>
<dbReference type="PANTHER" id="PTHR42987:SF8">
    <property type="entry name" value="PROTEINASE"/>
    <property type="match status" value="1"/>
</dbReference>
<keyword evidence="7" id="KW-1185">Reference proteome</keyword>
<name>A0A967EZA4_9PROT</name>
<dbReference type="Gene3D" id="3.90.226.10">
    <property type="entry name" value="2-enoyl-CoA Hydratase, Chain A, domain 1"/>
    <property type="match status" value="1"/>
</dbReference>
<sequence>MALRSIIDLLTFRWLRPRRPEVAVLRLAGVIGGFGPLRSGMSLASLESLIERAFSVPHLSAVALVINSPGGSPSQSALIANRVRDLAREKEVPVLAFCEDVAASGGYWLACAADEIFVQPTSIVGSIGVITSGFGFTEVMQKLGIERRVYTAGEHKSTLDPFSPENAEDVVRLKALQEDLHEVFKKTVRERRGHRLKAEEDVLFSGEFWSGGKAVELGLADSEGELRQVLRDRFGKRLRLRRIQAPKRLLRRLGLGRGQAEAGFAVWSDGLPGPADWAAGALAAVEERSLWSRFGL</sequence>
<gene>
    <name evidence="6" type="ORF">HBA54_16550</name>
</gene>
<dbReference type="InterPro" id="IPR029045">
    <property type="entry name" value="ClpP/crotonase-like_dom_sf"/>
</dbReference>
<keyword evidence="2" id="KW-0645">Protease</keyword>
<evidence type="ECO:0000256" key="1">
    <source>
        <dbReference type="ARBA" id="ARBA00008683"/>
    </source>
</evidence>
<comment type="similarity">
    <text evidence="1">Belongs to the peptidase S49 family.</text>
</comment>
<evidence type="ECO:0000259" key="5">
    <source>
        <dbReference type="Pfam" id="PF01343"/>
    </source>
</evidence>
<evidence type="ECO:0000256" key="3">
    <source>
        <dbReference type="ARBA" id="ARBA00022801"/>
    </source>
</evidence>
<dbReference type="InterPro" id="IPR002142">
    <property type="entry name" value="Peptidase_S49"/>
</dbReference>
<evidence type="ECO:0000256" key="2">
    <source>
        <dbReference type="ARBA" id="ARBA00022670"/>
    </source>
</evidence>
<dbReference type="PANTHER" id="PTHR42987">
    <property type="entry name" value="PEPTIDASE S49"/>
    <property type="match status" value="1"/>
</dbReference>
<dbReference type="InterPro" id="IPR047272">
    <property type="entry name" value="S49_SppA_C"/>
</dbReference>
<reference evidence="6" key="1">
    <citation type="submission" date="2020-03" db="EMBL/GenBank/DDBJ databases">
        <title>Genome of Pelagibius litoralis DSM 21314T.</title>
        <authorList>
            <person name="Wang G."/>
        </authorList>
    </citation>
    <scope>NUCLEOTIDE SEQUENCE</scope>
    <source>
        <strain evidence="6">DSM 21314</strain>
    </source>
</reference>
<dbReference type="CDD" id="cd07023">
    <property type="entry name" value="S49_Sppa_N_C"/>
    <property type="match status" value="1"/>
</dbReference>
<evidence type="ECO:0000256" key="4">
    <source>
        <dbReference type="ARBA" id="ARBA00022825"/>
    </source>
</evidence>
<proteinExistence type="inferred from homology"/>
<dbReference type="Proteomes" id="UP000761264">
    <property type="component" value="Unassembled WGS sequence"/>
</dbReference>
<evidence type="ECO:0000313" key="7">
    <source>
        <dbReference type="Proteomes" id="UP000761264"/>
    </source>
</evidence>
<dbReference type="SUPFAM" id="SSF52096">
    <property type="entry name" value="ClpP/crotonase"/>
    <property type="match status" value="1"/>
</dbReference>
<dbReference type="Gene3D" id="6.20.330.10">
    <property type="match status" value="1"/>
</dbReference>
<dbReference type="RefSeq" id="WP_167226591.1">
    <property type="nucleotide sequence ID" value="NZ_JAAQPH010000012.1"/>
</dbReference>
<evidence type="ECO:0000313" key="6">
    <source>
        <dbReference type="EMBL" id="NIA70218.1"/>
    </source>
</evidence>
<dbReference type="Pfam" id="PF01343">
    <property type="entry name" value="Peptidase_S49"/>
    <property type="match status" value="1"/>
</dbReference>